<sequence length="58" mass="6150">MERMGRIVMAVLGVLLALYVVFGFVLPALFGLLKLALVLALVALAVVAAVTVVARLKR</sequence>
<gene>
    <name evidence="2" type="ORF">GCM10017559_22110</name>
</gene>
<feature type="transmembrane region" description="Helical" evidence="1">
    <location>
        <begin position="36"/>
        <end position="56"/>
    </location>
</feature>
<keyword evidence="1" id="KW-0812">Transmembrane</keyword>
<evidence type="ECO:0000256" key="1">
    <source>
        <dbReference type="SAM" id="Phobius"/>
    </source>
</evidence>
<keyword evidence="1" id="KW-0472">Membrane</keyword>
<organism evidence="2 3">
    <name type="scientific">Streptosporangium longisporum</name>
    <dbReference type="NCBI Taxonomy" id="46187"/>
    <lineage>
        <taxon>Bacteria</taxon>
        <taxon>Bacillati</taxon>
        <taxon>Actinomycetota</taxon>
        <taxon>Actinomycetes</taxon>
        <taxon>Streptosporangiales</taxon>
        <taxon>Streptosporangiaceae</taxon>
        <taxon>Streptosporangium</taxon>
    </lineage>
</organism>
<keyword evidence="1" id="KW-1133">Transmembrane helix</keyword>
<evidence type="ECO:0000313" key="2">
    <source>
        <dbReference type="EMBL" id="GAA3000720.1"/>
    </source>
</evidence>
<feature type="transmembrane region" description="Helical" evidence="1">
    <location>
        <begin position="7"/>
        <end position="30"/>
    </location>
</feature>
<evidence type="ECO:0000313" key="3">
    <source>
        <dbReference type="Proteomes" id="UP001499930"/>
    </source>
</evidence>
<dbReference type="EMBL" id="BAAAWD010000006">
    <property type="protein sequence ID" value="GAA3000720.1"/>
    <property type="molecule type" value="Genomic_DNA"/>
</dbReference>
<name>A0ABP6KC66_9ACTN</name>
<proteinExistence type="predicted"/>
<comment type="caution">
    <text evidence="2">The sequence shown here is derived from an EMBL/GenBank/DDBJ whole genome shotgun (WGS) entry which is preliminary data.</text>
</comment>
<accession>A0ABP6KC66</accession>
<reference evidence="3" key="1">
    <citation type="journal article" date="2019" name="Int. J. Syst. Evol. Microbiol.">
        <title>The Global Catalogue of Microorganisms (GCM) 10K type strain sequencing project: providing services to taxonomists for standard genome sequencing and annotation.</title>
        <authorList>
            <consortium name="The Broad Institute Genomics Platform"/>
            <consortium name="The Broad Institute Genome Sequencing Center for Infectious Disease"/>
            <person name="Wu L."/>
            <person name="Ma J."/>
        </authorList>
    </citation>
    <scope>NUCLEOTIDE SEQUENCE [LARGE SCALE GENOMIC DNA]</scope>
    <source>
        <strain evidence="3">JCM 3106</strain>
    </source>
</reference>
<protein>
    <recommendedName>
        <fullName evidence="4">DUF4175 domain-containing protein</fullName>
    </recommendedName>
</protein>
<keyword evidence="3" id="KW-1185">Reference proteome</keyword>
<dbReference type="Proteomes" id="UP001499930">
    <property type="component" value="Unassembled WGS sequence"/>
</dbReference>
<evidence type="ECO:0008006" key="4">
    <source>
        <dbReference type="Google" id="ProtNLM"/>
    </source>
</evidence>